<feature type="region of interest" description="Disordered" evidence="1">
    <location>
        <begin position="279"/>
        <end position="588"/>
    </location>
</feature>
<proteinExistence type="predicted"/>
<accession>A0AAE0FZ71</accession>
<feature type="compositionally biased region" description="Acidic residues" evidence="1">
    <location>
        <begin position="50"/>
        <end position="59"/>
    </location>
</feature>
<feature type="compositionally biased region" description="Polar residues" evidence="1">
    <location>
        <begin position="281"/>
        <end position="301"/>
    </location>
</feature>
<feature type="compositionally biased region" description="Pro residues" evidence="1">
    <location>
        <begin position="330"/>
        <end position="340"/>
    </location>
</feature>
<evidence type="ECO:0000313" key="2">
    <source>
        <dbReference type="EMBL" id="KAK3268736.1"/>
    </source>
</evidence>
<keyword evidence="3" id="KW-1185">Reference proteome</keyword>
<feature type="compositionally biased region" description="Acidic residues" evidence="1">
    <location>
        <begin position="789"/>
        <end position="798"/>
    </location>
</feature>
<name>A0AAE0FZ71_9CHLO</name>
<reference evidence="2 3" key="1">
    <citation type="journal article" date="2015" name="Genome Biol. Evol.">
        <title>Comparative Genomics of a Bacterivorous Green Alga Reveals Evolutionary Causalities and Consequences of Phago-Mixotrophic Mode of Nutrition.</title>
        <authorList>
            <person name="Burns J.A."/>
            <person name="Paasch A."/>
            <person name="Narechania A."/>
            <person name="Kim E."/>
        </authorList>
    </citation>
    <scope>NUCLEOTIDE SEQUENCE [LARGE SCALE GENOMIC DNA]</scope>
    <source>
        <strain evidence="2 3">PLY_AMNH</strain>
    </source>
</reference>
<feature type="region of interest" description="Disordered" evidence="1">
    <location>
        <begin position="686"/>
        <end position="798"/>
    </location>
</feature>
<organism evidence="2 3">
    <name type="scientific">Cymbomonas tetramitiformis</name>
    <dbReference type="NCBI Taxonomy" id="36881"/>
    <lineage>
        <taxon>Eukaryota</taxon>
        <taxon>Viridiplantae</taxon>
        <taxon>Chlorophyta</taxon>
        <taxon>Pyramimonadophyceae</taxon>
        <taxon>Pyramimonadales</taxon>
        <taxon>Pyramimonadaceae</taxon>
        <taxon>Cymbomonas</taxon>
    </lineage>
</organism>
<evidence type="ECO:0000256" key="1">
    <source>
        <dbReference type="SAM" id="MobiDB-lite"/>
    </source>
</evidence>
<dbReference type="Proteomes" id="UP001190700">
    <property type="component" value="Unassembled WGS sequence"/>
</dbReference>
<gene>
    <name evidence="2" type="ORF">CYMTET_22774</name>
</gene>
<protein>
    <submittedName>
        <fullName evidence="2">Uncharacterized protein</fullName>
    </submittedName>
</protein>
<dbReference type="AlphaFoldDB" id="A0AAE0FZ71"/>
<feature type="compositionally biased region" description="Basic and acidic residues" evidence="1">
    <location>
        <begin position="512"/>
        <end position="521"/>
    </location>
</feature>
<feature type="compositionally biased region" description="Basic and acidic residues" evidence="1">
    <location>
        <begin position="560"/>
        <end position="575"/>
    </location>
</feature>
<feature type="region of interest" description="Disordered" evidence="1">
    <location>
        <begin position="21"/>
        <end position="104"/>
    </location>
</feature>
<comment type="caution">
    <text evidence="2">The sequence shown here is derived from an EMBL/GenBank/DDBJ whole genome shotgun (WGS) entry which is preliminary data.</text>
</comment>
<feature type="compositionally biased region" description="Acidic residues" evidence="1">
    <location>
        <begin position="28"/>
        <end position="43"/>
    </location>
</feature>
<feature type="non-terminal residue" evidence="2">
    <location>
        <position position="976"/>
    </location>
</feature>
<feature type="compositionally biased region" description="Low complexity" evidence="1">
    <location>
        <begin position="341"/>
        <end position="388"/>
    </location>
</feature>
<evidence type="ECO:0000313" key="3">
    <source>
        <dbReference type="Proteomes" id="UP001190700"/>
    </source>
</evidence>
<sequence>MQECGEVRRPELAAVRRLASTTKRLEVDGDDADFTDAEDDDEMFSVGSNEEAEEVEEAKEDGSPVIVTPGAPSDSLSSEAADVRLGGAEGEAFDTPEPKHVPQLDAFVTPFQSFKEMRSPKMRLNDEEAGQPVMPADDAEEAALPSLPPELAAMPPLGRADDEMYAKEEEQEAEGLAEARLSEAVERDVPPAGGHWTATASGGAEAEMAEMDEELALPMLPAQQAAPARADGNGGEEAHIAAADSLGGSLGCFDLDKMSELGGHSANEALTLFDAIPPSPTCSVQPSPTNAVQPSPTNAGQPSPPSAIPSMTAGQPSPPSGIPSMTAGHPSPPSAIPPLPLASLRASPTGAAPSGIPTSPSSPRSSGIPSPRMKAPSRPAGASSAGAPVWETESRLTAASSLGACKTQAVSTEVYPEQAEAHSPGEGVHPEQAEAHSPGEGVHPEQAEARSPGEGVHPEQAEAHSPGGGVHPEQAEAHSPGEGVLPEQAEAHSPGEGVHPEQAEVHSPGEGVHPEQAEARASELGLEDEAVPAGMTLPAAAHCTDASEARNEPQEPAVSDVRREARSEVDGRAREGQGPSAGTQETAVEMEIESALPLVPELEEGLGAGVDAGTEMETDVRAGGGTGGHSMSTAPGNAQQHWTECDADSIVTGSHPLHSYPLHARTDSEMTLSELGSRDSGVWPSLSNSALGSPSDAAGPSSNDACELPAGQVLSRPPAAEEEEVELQSGELPTAVAEEGGSGARESLEAAAAEARARAQASAADRSQPASEVVSAFHQPDERVATGDDTGDPEEAEEQAVAFAVPADPEEAPGLRTEPASVLERDAHMEEMVAAAADVDVGPLKSGEAETDMMEAELGTSEDERKEEARVPHDGETAVQCSEKPGSVQQGLVVQEGGHPRRWFQGPAGGSGGGHPRRWFQGPVVQEGGHPREMVPGAGGSGGMASEEMVLGAGWASALGPPCDSLACPAVFIVEG</sequence>
<feature type="compositionally biased region" description="Low complexity" evidence="1">
    <location>
        <begin position="749"/>
        <end position="764"/>
    </location>
</feature>
<dbReference type="EMBL" id="LGRX02011613">
    <property type="protein sequence ID" value="KAK3268736.1"/>
    <property type="molecule type" value="Genomic_DNA"/>
</dbReference>